<dbReference type="GO" id="GO:0004386">
    <property type="term" value="F:helicase activity"/>
    <property type="evidence" value="ECO:0007669"/>
    <property type="project" value="UniProtKB-KW"/>
</dbReference>
<dbReference type="InterPro" id="IPR038726">
    <property type="entry name" value="PDDEXK_AddAB-type"/>
</dbReference>
<evidence type="ECO:0000313" key="5">
    <source>
        <dbReference type="EMBL" id="UXE59782.1"/>
    </source>
</evidence>
<keyword evidence="1" id="KW-0227">DNA damage</keyword>
<dbReference type="AlphaFoldDB" id="A0A977KTU4"/>
<feature type="domain" description="PD-(D/E)XK endonuclease-like" evidence="4">
    <location>
        <begin position="7"/>
        <end position="80"/>
    </location>
</feature>
<keyword evidence="3" id="KW-0234">DNA repair</keyword>
<feature type="domain" description="PD-(D/E)XK endonuclease-like" evidence="4">
    <location>
        <begin position="105"/>
        <end position="230"/>
    </location>
</feature>
<organism evidence="5">
    <name type="scientific">Woronichinia naegeliana WA131</name>
    <dbReference type="NCBI Taxonomy" id="2824559"/>
    <lineage>
        <taxon>Bacteria</taxon>
        <taxon>Bacillati</taxon>
        <taxon>Cyanobacteriota</taxon>
        <taxon>Cyanophyceae</taxon>
        <taxon>Synechococcales</taxon>
        <taxon>Coelosphaeriaceae</taxon>
        <taxon>Woronichinia</taxon>
    </lineage>
</organism>
<proteinExistence type="predicted"/>
<dbReference type="Gene3D" id="3.90.320.10">
    <property type="match status" value="1"/>
</dbReference>
<keyword evidence="2" id="KW-0378">Hydrolase</keyword>
<protein>
    <submittedName>
        <fullName evidence="5">PD-(D/E)XK nuclease family protein</fullName>
    </submittedName>
</protein>
<dbReference type="InterPro" id="IPR011604">
    <property type="entry name" value="PDDEXK-like_dom_sf"/>
</dbReference>
<name>A0A977KTU4_9CYAN</name>
<dbReference type="KEGG" id="wna:KA717_29210"/>
<dbReference type="EMBL" id="CP073041">
    <property type="protein sequence ID" value="UXE59782.1"/>
    <property type="molecule type" value="Genomic_DNA"/>
</dbReference>
<reference evidence="5" key="1">
    <citation type="submission" date="2021-04" db="EMBL/GenBank/DDBJ databases">
        <title>Genome sequence of Woronichinia naegeliana from Washington state freshwater lake bloom.</title>
        <authorList>
            <person name="Dreher T.W."/>
        </authorList>
    </citation>
    <scope>NUCLEOTIDE SEQUENCE</scope>
    <source>
        <strain evidence="5">WA131</strain>
    </source>
</reference>
<evidence type="ECO:0000259" key="4">
    <source>
        <dbReference type="Pfam" id="PF12705"/>
    </source>
</evidence>
<sequence>MIDPPLRLSQGHLQLLATCPPQFQRLYLEQLTTPIPPEQQEKLDWGDRFHRLMQQWELGLPVEILLDQYPDLAAAFSALIKAVPALQNPYPGRRPEHYLILPWQNYLLTVIYDLLVTEPDRAEILDWKTYLLPQNPEKIILSWQTKLYLYVLAETSVYEPEQLSMTYWFVKLPQTPQSLTIAYGQKQHQETRQELDRLLTQLNQCLSPPDDSVPVFPHQTDCQSRCPYRQHFPMVSQEVNLLKRLAAIPPLSP</sequence>
<evidence type="ECO:0000256" key="3">
    <source>
        <dbReference type="ARBA" id="ARBA00023204"/>
    </source>
</evidence>
<dbReference type="Proteomes" id="UP001065613">
    <property type="component" value="Chromosome"/>
</dbReference>
<evidence type="ECO:0000256" key="2">
    <source>
        <dbReference type="ARBA" id="ARBA00022806"/>
    </source>
</evidence>
<dbReference type="Pfam" id="PF12705">
    <property type="entry name" value="PDDEXK_1"/>
    <property type="match status" value="2"/>
</dbReference>
<accession>A0A977KTU4</accession>
<keyword evidence="2" id="KW-0347">Helicase</keyword>
<keyword evidence="2" id="KW-0067">ATP-binding</keyword>
<keyword evidence="2" id="KW-0547">Nucleotide-binding</keyword>
<evidence type="ECO:0000256" key="1">
    <source>
        <dbReference type="ARBA" id="ARBA00022763"/>
    </source>
</evidence>
<dbReference type="GO" id="GO:0006281">
    <property type="term" value="P:DNA repair"/>
    <property type="evidence" value="ECO:0007669"/>
    <property type="project" value="UniProtKB-KW"/>
</dbReference>
<gene>
    <name evidence="5" type="ORF">KA717_29210</name>
</gene>